<dbReference type="PANTHER" id="PTHR23517:SF2">
    <property type="entry name" value="MULTIDRUG RESISTANCE PROTEIN MDTH"/>
    <property type="match status" value="1"/>
</dbReference>
<evidence type="ECO:0000256" key="7">
    <source>
        <dbReference type="SAM" id="Phobius"/>
    </source>
</evidence>
<evidence type="ECO:0000313" key="9">
    <source>
        <dbReference type="Proteomes" id="UP001330812"/>
    </source>
</evidence>
<feature type="transmembrane region" description="Helical" evidence="7">
    <location>
        <begin position="173"/>
        <end position="197"/>
    </location>
</feature>
<evidence type="ECO:0000256" key="1">
    <source>
        <dbReference type="ARBA" id="ARBA00004651"/>
    </source>
</evidence>
<keyword evidence="3" id="KW-1003">Cell membrane</keyword>
<name>A0ABZ1IAX9_9PSEU</name>
<accession>A0ABZ1IAX9</accession>
<dbReference type="InterPro" id="IPR050171">
    <property type="entry name" value="MFS_Transporters"/>
</dbReference>
<dbReference type="InterPro" id="IPR011701">
    <property type="entry name" value="MFS"/>
</dbReference>
<dbReference type="InterPro" id="IPR036259">
    <property type="entry name" value="MFS_trans_sf"/>
</dbReference>
<keyword evidence="6 7" id="KW-0472">Membrane</keyword>
<dbReference type="Proteomes" id="UP001330812">
    <property type="component" value="Chromosome"/>
</dbReference>
<dbReference type="EMBL" id="CP142149">
    <property type="protein sequence ID" value="WSE31357.1"/>
    <property type="molecule type" value="Genomic_DNA"/>
</dbReference>
<feature type="transmembrane region" description="Helical" evidence="7">
    <location>
        <begin position="20"/>
        <end position="42"/>
    </location>
</feature>
<proteinExistence type="predicted"/>
<keyword evidence="2" id="KW-0813">Transport</keyword>
<feature type="transmembrane region" description="Helical" evidence="7">
    <location>
        <begin position="248"/>
        <end position="269"/>
    </location>
</feature>
<evidence type="ECO:0000256" key="5">
    <source>
        <dbReference type="ARBA" id="ARBA00022989"/>
    </source>
</evidence>
<feature type="transmembrane region" description="Helical" evidence="7">
    <location>
        <begin position="379"/>
        <end position="401"/>
    </location>
</feature>
<feature type="transmembrane region" description="Helical" evidence="7">
    <location>
        <begin position="217"/>
        <end position="242"/>
    </location>
</feature>
<keyword evidence="9" id="KW-1185">Reference proteome</keyword>
<gene>
    <name evidence="8" type="ORF">VSH64_04435</name>
</gene>
<dbReference type="PANTHER" id="PTHR23517">
    <property type="entry name" value="RESISTANCE PROTEIN MDTM, PUTATIVE-RELATED-RELATED"/>
    <property type="match status" value="1"/>
</dbReference>
<organism evidence="8 9">
    <name type="scientific">Amycolatopsis rhabdoformis</name>
    <dbReference type="NCBI Taxonomy" id="1448059"/>
    <lineage>
        <taxon>Bacteria</taxon>
        <taxon>Bacillati</taxon>
        <taxon>Actinomycetota</taxon>
        <taxon>Actinomycetes</taxon>
        <taxon>Pseudonocardiales</taxon>
        <taxon>Pseudonocardiaceae</taxon>
        <taxon>Amycolatopsis</taxon>
    </lineage>
</organism>
<evidence type="ECO:0000256" key="6">
    <source>
        <dbReference type="ARBA" id="ARBA00023136"/>
    </source>
</evidence>
<evidence type="ECO:0000313" key="8">
    <source>
        <dbReference type="EMBL" id="WSE31357.1"/>
    </source>
</evidence>
<feature type="transmembrane region" description="Helical" evidence="7">
    <location>
        <begin position="54"/>
        <end position="72"/>
    </location>
</feature>
<dbReference type="RefSeq" id="WP_326834163.1">
    <property type="nucleotide sequence ID" value="NZ_CP142149.1"/>
</dbReference>
<feature type="transmembrane region" description="Helical" evidence="7">
    <location>
        <begin position="84"/>
        <end position="102"/>
    </location>
</feature>
<keyword evidence="4 7" id="KW-0812">Transmembrane</keyword>
<dbReference type="SUPFAM" id="SSF103473">
    <property type="entry name" value="MFS general substrate transporter"/>
    <property type="match status" value="1"/>
</dbReference>
<protein>
    <submittedName>
        <fullName evidence="8">MFS transporter</fullName>
    </submittedName>
</protein>
<evidence type="ECO:0000256" key="4">
    <source>
        <dbReference type="ARBA" id="ARBA00022692"/>
    </source>
</evidence>
<dbReference type="Pfam" id="PF07690">
    <property type="entry name" value="MFS_1"/>
    <property type="match status" value="1"/>
</dbReference>
<evidence type="ECO:0000256" key="3">
    <source>
        <dbReference type="ARBA" id="ARBA00022475"/>
    </source>
</evidence>
<comment type="subcellular location">
    <subcellularLocation>
        <location evidence="1">Cell membrane</location>
        <topology evidence="1">Multi-pass membrane protein</topology>
    </subcellularLocation>
</comment>
<keyword evidence="5 7" id="KW-1133">Transmembrane helix</keyword>
<feature type="transmembrane region" description="Helical" evidence="7">
    <location>
        <begin position="290"/>
        <end position="321"/>
    </location>
</feature>
<feature type="transmembrane region" description="Helical" evidence="7">
    <location>
        <begin position="146"/>
        <end position="167"/>
    </location>
</feature>
<evidence type="ECO:0000256" key="2">
    <source>
        <dbReference type="ARBA" id="ARBA00022448"/>
    </source>
</evidence>
<reference evidence="8 9" key="1">
    <citation type="journal article" date="2015" name="Int. J. Syst. Evol. Microbiol.">
        <title>Amycolatopsis rhabdoformis sp. nov., an actinomycete isolated from a tropical forest soil.</title>
        <authorList>
            <person name="Souza W.R."/>
            <person name="Silva R.E."/>
            <person name="Goodfellow M."/>
            <person name="Busarakam K."/>
            <person name="Figueiro F.S."/>
            <person name="Ferreira D."/>
            <person name="Rodrigues-Filho E."/>
            <person name="Moraes L.A.B."/>
            <person name="Zucchi T.D."/>
        </authorList>
    </citation>
    <scope>NUCLEOTIDE SEQUENCE [LARGE SCALE GENOMIC DNA]</scope>
    <source>
        <strain evidence="8 9">NCIMB 14900</strain>
    </source>
</reference>
<dbReference type="Gene3D" id="1.20.1250.20">
    <property type="entry name" value="MFS general substrate transporter like domains"/>
    <property type="match status" value="1"/>
</dbReference>
<sequence length="405" mass="41230">MTTIEQPVTTPARASRPGRLLAAAQLAASLGDGAFLTCSVLYFTRVVGLTPGQVGLGLTLGWAVGTVAGMPLGHAADRRGARGAAVLLSLATGLAITAFLFAGSAWTFTLAACCYATGQCGVSAVRQALLAAVAEPSRRTRIRAHLQSAGNAGLAIGAGLGGLALLADTPGAYAAAFCLDAAAFVVSGLLLRLLPLVPPVPRAAGEPALAVLRDRPYALVTLLNAILLLRMPLLSVAIPLWIVSRTAAPEWTVSALFVLNTVVVVLGQVRAASHVTGLHSATRLVRHSGILLAASCAAFALSATGSSATLAVTVLVAGALLQVLGEMLQSAGTWEIGFALAPSDRQGQYQGFFGTGTSIARMAGPALLSTVVVQWGTPGWLLVGAVFMAAGFAMGPAVRWAGRRR</sequence>